<name>A0ABM9QHL2_9FIRM</name>
<proteinExistence type="inferred from homology"/>
<evidence type="ECO:0000259" key="2">
    <source>
        <dbReference type="Pfam" id="PF01613"/>
    </source>
</evidence>
<dbReference type="PANTHER" id="PTHR43567:SF5">
    <property type="entry name" value="HYPOTHETICAL CYTOSOLIC PROTEIN"/>
    <property type="match status" value="1"/>
</dbReference>
<dbReference type="InterPro" id="IPR002563">
    <property type="entry name" value="Flavin_Rdtase-like_dom"/>
</dbReference>
<evidence type="ECO:0000313" key="3">
    <source>
        <dbReference type="EMBL" id="CCO05467.1"/>
    </source>
</evidence>
<gene>
    <name evidence="3" type="ORF">RBI_I01768</name>
</gene>
<evidence type="ECO:0000313" key="4">
    <source>
        <dbReference type="Proteomes" id="UP000027600"/>
    </source>
</evidence>
<reference evidence="3 4" key="1">
    <citation type="journal article" date="2014" name="Int. J. Syst. Evol. Microbiol.">
        <title>Complete genome of a new Firmicutes species belonging to the dominant human colonic microbiota ('Ruminococcus bicirculans') reveals two chromosomes and a selective capacity to utilize plant glucans.</title>
        <authorList>
            <consortium name="NISC Comparative Sequencing Program"/>
            <person name="Wegmann U."/>
            <person name="Louis P."/>
            <person name="Goesmann A."/>
            <person name="Henrissat B."/>
            <person name="Duncan S.H."/>
            <person name="Flint H.J."/>
        </authorList>
    </citation>
    <scope>NUCLEOTIDE SEQUENCE [LARGE SCALE GENOMIC DNA]</scope>
    <source>
        <strain evidence="3 4">80/3</strain>
    </source>
</reference>
<dbReference type="Proteomes" id="UP000027600">
    <property type="component" value="Chromosome I"/>
</dbReference>
<evidence type="ECO:0000256" key="1">
    <source>
        <dbReference type="ARBA" id="ARBA00038054"/>
    </source>
</evidence>
<feature type="domain" description="Flavin reductase like" evidence="2">
    <location>
        <begin position="31"/>
        <end position="145"/>
    </location>
</feature>
<protein>
    <recommendedName>
        <fullName evidence="2">Flavin reductase like domain-containing protein</fullName>
    </recommendedName>
</protein>
<accession>A0ABM9QHL2</accession>
<dbReference type="Pfam" id="PF01613">
    <property type="entry name" value="Flavin_Reduct"/>
    <property type="match status" value="1"/>
</dbReference>
<dbReference type="InterPro" id="IPR052174">
    <property type="entry name" value="Flavoredoxin"/>
</dbReference>
<comment type="similarity">
    <text evidence="1">Belongs to the flavoredoxin family.</text>
</comment>
<dbReference type="InterPro" id="IPR012349">
    <property type="entry name" value="Split_barrel_FMN-bd"/>
</dbReference>
<dbReference type="SUPFAM" id="SSF50475">
    <property type="entry name" value="FMN-binding split barrel"/>
    <property type="match status" value="1"/>
</dbReference>
<keyword evidence="4" id="KW-1185">Reference proteome</keyword>
<sequence>MKMSSFNGFKEVTEKLDAIDFNPYKKIGKEWFLVTAGDESGWNTMTASWGFAGVMWGKNTFTTVIRPQRYTKEFIDKAEYFTISFFKEGYKKALSFCGSHSGRDCDKAKETGLTPVFVSENGVEVTAFAEADMVLVCKKAYVQEMKPECFVDTENDEKWYSDKDYHYQYIGEIVKAFVKE</sequence>
<dbReference type="PANTHER" id="PTHR43567">
    <property type="entry name" value="FLAVOREDOXIN-RELATED-RELATED"/>
    <property type="match status" value="1"/>
</dbReference>
<dbReference type="EMBL" id="HF545616">
    <property type="protein sequence ID" value="CCO05467.1"/>
    <property type="molecule type" value="Genomic_DNA"/>
</dbReference>
<organism evidence="3 4">
    <name type="scientific">Ruminococcus bicirculans</name>
    <name type="common">ex Wegman et al. 2014</name>
    <dbReference type="NCBI Taxonomy" id="1160721"/>
    <lineage>
        <taxon>Bacteria</taxon>
        <taxon>Bacillati</taxon>
        <taxon>Bacillota</taxon>
        <taxon>Clostridia</taxon>
        <taxon>Eubacteriales</taxon>
        <taxon>Oscillospiraceae</taxon>
        <taxon>Ruminococcus</taxon>
    </lineage>
</organism>
<dbReference type="Gene3D" id="2.30.110.10">
    <property type="entry name" value="Electron Transport, Fmn-binding Protein, Chain A"/>
    <property type="match status" value="1"/>
</dbReference>